<evidence type="ECO:0000259" key="2">
    <source>
        <dbReference type="Pfam" id="PF01833"/>
    </source>
</evidence>
<dbReference type="GO" id="GO:0051959">
    <property type="term" value="F:dynein light intermediate chain binding"/>
    <property type="evidence" value="ECO:0007669"/>
    <property type="project" value="InterPro"/>
</dbReference>
<dbReference type="OrthoDB" id="429514at2759"/>
<sequence>MTGGTPITLKGAGFTTGSISVRFSVGDFFADVPGTFVSSTEIHAVTPNVKVALGPRTCDVRVKIGAKDLTSSLCSFQFYANSCASCCLAVGPGLLSDGAPGVPTSFFIEARNAQNGKRTTGGDTFLVKAFILPEESRTASRTHLLTTLTSAINAQSGTAGKLCDAVQNILNVVKKRAVHSLSIPRWHEMKDCHTKDQIILHLQSEREIIQAKVKHDDRRSLLDVRQHIKNVETLRTEHELHIEVLQVALQKLQELGANVDSSNRALKKIGEKRAALECVKDPSSEKRCHEMADAFEAEATRTRRAIEELDTAVNTLQQALVAECFYSFSTSPTEARARIKETSERTSELLRTMEALQVPAASFDFPGLLSTSRQILVTMEDELRNVTQFWDVAESMLHQVEEFRDLLWHDVDELRGPYMRERHWNELLSLAQKSLEISDQTKLHQIEDLNLLALQGAVEEITDKPEVNLLSLSEESSELLEEQQMLVQNMMVSKYVGGL</sequence>
<dbReference type="SUPFAM" id="SSF81296">
    <property type="entry name" value="E set domains"/>
    <property type="match status" value="1"/>
</dbReference>
<dbReference type="InterPro" id="IPR013602">
    <property type="entry name" value="Dynein_heavy_linker"/>
</dbReference>
<dbReference type="InterPro" id="IPR013783">
    <property type="entry name" value="Ig-like_fold"/>
</dbReference>
<dbReference type="VEuPathDB" id="ToxoDB:EAH_00000570"/>
<dbReference type="GO" id="GO:0030286">
    <property type="term" value="C:dynein complex"/>
    <property type="evidence" value="ECO:0007669"/>
    <property type="project" value="InterPro"/>
</dbReference>
<name>U6GB32_EIMAC</name>
<dbReference type="PANTHER" id="PTHR45703:SF8">
    <property type="entry name" value="DYNEINS HEAVY CHAIN"/>
    <property type="match status" value="1"/>
</dbReference>
<evidence type="ECO:0008006" key="6">
    <source>
        <dbReference type="Google" id="ProtNLM"/>
    </source>
</evidence>
<feature type="coiled-coil region" evidence="1">
    <location>
        <begin position="292"/>
        <end position="319"/>
    </location>
</feature>
<dbReference type="CDD" id="cd00603">
    <property type="entry name" value="IPT_PCSR"/>
    <property type="match status" value="1"/>
</dbReference>
<dbReference type="EMBL" id="HG670679">
    <property type="protein sequence ID" value="CDI77486.1"/>
    <property type="molecule type" value="Genomic_DNA"/>
</dbReference>
<evidence type="ECO:0000313" key="5">
    <source>
        <dbReference type="Proteomes" id="UP000018050"/>
    </source>
</evidence>
<dbReference type="InterPro" id="IPR026983">
    <property type="entry name" value="DHC"/>
</dbReference>
<dbReference type="GeneID" id="25268127"/>
<dbReference type="RefSeq" id="XP_013252155.1">
    <property type="nucleotide sequence ID" value="XM_013396701.1"/>
</dbReference>
<proteinExistence type="predicted"/>
<dbReference type="GO" id="GO:0045505">
    <property type="term" value="F:dynein intermediate chain binding"/>
    <property type="evidence" value="ECO:0007669"/>
    <property type="project" value="InterPro"/>
</dbReference>
<reference evidence="4" key="2">
    <citation type="submission" date="2013-10" db="EMBL/GenBank/DDBJ databases">
        <authorList>
            <person name="Aslett M."/>
        </authorList>
    </citation>
    <scope>NUCLEOTIDE SEQUENCE</scope>
    <source>
        <strain evidence="4">Houghton</strain>
    </source>
</reference>
<feature type="domain" description="Dynein heavy chain linker" evidence="3">
    <location>
        <begin position="371"/>
        <end position="464"/>
    </location>
</feature>
<dbReference type="Proteomes" id="UP000018050">
    <property type="component" value="Unassembled WGS sequence"/>
</dbReference>
<gene>
    <name evidence="4" type="ORF">EAH_00000570</name>
</gene>
<keyword evidence="1" id="KW-0175">Coiled coil</keyword>
<dbReference type="PANTHER" id="PTHR45703">
    <property type="entry name" value="DYNEIN HEAVY CHAIN"/>
    <property type="match status" value="1"/>
</dbReference>
<reference evidence="4" key="1">
    <citation type="submission" date="2013-10" db="EMBL/GenBank/DDBJ databases">
        <title>Genomic analysis of the causative agents of coccidiosis in chickens.</title>
        <authorList>
            <person name="Reid A.J."/>
            <person name="Blake D."/>
            <person name="Billington K."/>
            <person name="Browne H."/>
            <person name="Dunn M."/>
            <person name="Hung S."/>
            <person name="Kawahara F."/>
            <person name="Miranda-Saavedra D."/>
            <person name="Mourier T."/>
            <person name="Nagra H."/>
            <person name="Otto T.D."/>
            <person name="Rawlings N."/>
            <person name="Sanchez A."/>
            <person name="Sanders M."/>
            <person name="Subramaniam C."/>
            <person name="Tay Y."/>
            <person name="Dear P."/>
            <person name="Doerig C."/>
            <person name="Gruber A."/>
            <person name="Parkinson J."/>
            <person name="Shirley M."/>
            <person name="Wan K.L."/>
            <person name="Berriman M."/>
            <person name="Tomley F."/>
            <person name="Pain A."/>
        </authorList>
    </citation>
    <scope>NUCLEOTIDE SEQUENCE</scope>
    <source>
        <strain evidence="4">Houghton</strain>
    </source>
</reference>
<evidence type="ECO:0000313" key="4">
    <source>
        <dbReference type="EMBL" id="CDI77486.1"/>
    </source>
</evidence>
<accession>U6GB32</accession>
<evidence type="ECO:0000259" key="3">
    <source>
        <dbReference type="Pfam" id="PF08393"/>
    </source>
</evidence>
<dbReference type="Gene3D" id="2.60.40.10">
    <property type="entry name" value="Immunoglobulins"/>
    <property type="match status" value="2"/>
</dbReference>
<protein>
    <recommendedName>
        <fullName evidence="6">IPT/TIG domain-containing protein</fullName>
    </recommendedName>
</protein>
<dbReference type="Pfam" id="PF01833">
    <property type="entry name" value="TIG"/>
    <property type="match status" value="1"/>
</dbReference>
<dbReference type="AlphaFoldDB" id="U6GB32"/>
<dbReference type="GO" id="GO:0007018">
    <property type="term" value="P:microtubule-based movement"/>
    <property type="evidence" value="ECO:0007669"/>
    <property type="project" value="InterPro"/>
</dbReference>
<dbReference type="InterPro" id="IPR002909">
    <property type="entry name" value="IPT_dom"/>
</dbReference>
<organism evidence="4 5">
    <name type="scientific">Eimeria acervulina</name>
    <name type="common">Coccidian parasite</name>
    <dbReference type="NCBI Taxonomy" id="5801"/>
    <lineage>
        <taxon>Eukaryota</taxon>
        <taxon>Sar</taxon>
        <taxon>Alveolata</taxon>
        <taxon>Apicomplexa</taxon>
        <taxon>Conoidasida</taxon>
        <taxon>Coccidia</taxon>
        <taxon>Eucoccidiorida</taxon>
        <taxon>Eimeriorina</taxon>
        <taxon>Eimeriidae</taxon>
        <taxon>Eimeria</taxon>
    </lineage>
</organism>
<feature type="domain" description="IPT/TIG" evidence="2">
    <location>
        <begin position="2"/>
        <end position="78"/>
    </location>
</feature>
<dbReference type="Pfam" id="PF08393">
    <property type="entry name" value="DHC_N2"/>
    <property type="match status" value="1"/>
</dbReference>
<evidence type="ECO:0000256" key="1">
    <source>
        <dbReference type="SAM" id="Coils"/>
    </source>
</evidence>
<keyword evidence="5" id="KW-1185">Reference proteome</keyword>
<dbReference type="InterPro" id="IPR014756">
    <property type="entry name" value="Ig_E-set"/>
</dbReference>